<evidence type="ECO:0000313" key="2">
    <source>
        <dbReference type="EMBL" id="KAJ1204216.1"/>
    </source>
</evidence>
<keyword evidence="3" id="KW-1185">Reference proteome</keyword>
<evidence type="ECO:0000256" key="1">
    <source>
        <dbReference type="SAM" id="MobiDB-lite"/>
    </source>
</evidence>
<protein>
    <submittedName>
        <fullName evidence="2">Uncharacterized protein</fullName>
    </submittedName>
</protein>
<dbReference type="AlphaFoldDB" id="A0AAV7VTW8"/>
<dbReference type="EMBL" id="JANPWB010000003">
    <property type="protein sequence ID" value="KAJ1204216.1"/>
    <property type="molecule type" value="Genomic_DNA"/>
</dbReference>
<name>A0AAV7VTW8_PLEWA</name>
<reference evidence="2" key="1">
    <citation type="journal article" date="2022" name="bioRxiv">
        <title>Sequencing and chromosome-scale assembly of the giantPleurodeles waltlgenome.</title>
        <authorList>
            <person name="Brown T."/>
            <person name="Elewa A."/>
            <person name="Iarovenko S."/>
            <person name="Subramanian E."/>
            <person name="Araus A.J."/>
            <person name="Petzold A."/>
            <person name="Susuki M."/>
            <person name="Suzuki K.-i.T."/>
            <person name="Hayashi T."/>
            <person name="Toyoda A."/>
            <person name="Oliveira C."/>
            <person name="Osipova E."/>
            <person name="Leigh N.D."/>
            <person name="Simon A."/>
            <person name="Yun M.H."/>
        </authorList>
    </citation>
    <scope>NUCLEOTIDE SEQUENCE</scope>
    <source>
        <strain evidence="2">20211129_DDA</strain>
        <tissue evidence="2">Liver</tissue>
    </source>
</reference>
<organism evidence="2 3">
    <name type="scientific">Pleurodeles waltl</name>
    <name type="common">Iberian ribbed newt</name>
    <dbReference type="NCBI Taxonomy" id="8319"/>
    <lineage>
        <taxon>Eukaryota</taxon>
        <taxon>Metazoa</taxon>
        <taxon>Chordata</taxon>
        <taxon>Craniata</taxon>
        <taxon>Vertebrata</taxon>
        <taxon>Euteleostomi</taxon>
        <taxon>Amphibia</taxon>
        <taxon>Batrachia</taxon>
        <taxon>Caudata</taxon>
        <taxon>Salamandroidea</taxon>
        <taxon>Salamandridae</taxon>
        <taxon>Pleurodelinae</taxon>
        <taxon>Pleurodeles</taxon>
    </lineage>
</organism>
<sequence>MASECAPSRIRCEISCRTPPGQIQRSGARERLAALRRPKLEPCAIGGGERVREFERRHSGRRPLRDHKDRQGGGSARARELAIPGGAGISGPPARNPNPRTLRSGIGWGCPPGAPKRRTRRIKGEIWSTEQRTRCDTESFQSPPADRRKQRRGRRDCLSGNFGSCTGNE</sequence>
<accession>A0AAV7VTW8</accession>
<feature type="region of interest" description="Disordered" evidence="1">
    <location>
        <begin position="43"/>
        <end position="169"/>
    </location>
</feature>
<dbReference type="Proteomes" id="UP001066276">
    <property type="component" value="Chromosome 2_1"/>
</dbReference>
<proteinExistence type="predicted"/>
<gene>
    <name evidence="2" type="ORF">NDU88_007997</name>
</gene>
<evidence type="ECO:0000313" key="3">
    <source>
        <dbReference type="Proteomes" id="UP001066276"/>
    </source>
</evidence>
<comment type="caution">
    <text evidence="2">The sequence shown here is derived from an EMBL/GenBank/DDBJ whole genome shotgun (WGS) entry which is preliminary data.</text>
</comment>